<keyword evidence="3 6" id="KW-1133">Transmembrane helix</keyword>
<keyword evidence="8" id="KW-1185">Reference proteome</keyword>
<evidence type="ECO:0000256" key="6">
    <source>
        <dbReference type="SAM" id="Phobius"/>
    </source>
</evidence>
<evidence type="ECO:0000256" key="1">
    <source>
        <dbReference type="ARBA" id="ARBA00004370"/>
    </source>
</evidence>
<feature type="transmembrane region" description="Helical" evidence="6">
    <location>
        <begin position="121"/>
        <end position="142"/>
    </location>
</feature>
<dbReference type="GO" id="GO:0009003">
    <property type="term" value="F:signal peptidase activity"/>
    <property type="evidence" value="ECO:0007669"/>
    <property type="project" value="UniProtKB-EC"/>
</dbReference>
<protein>
    <recommendedName>
        <fullName evidence="5">Signal peptidase I</fullName>
        <ecNumber evidence="5">3.4.21.89</ecNumber>
    </recommendedName>
</protein>
<name>A0ABV9PWW1_9BACL</name>
<reference evidence="8" key="1">
    <citation type="journal article" date="2019" name="Int. J. Syst. Evol. Microbiol.">
        <title>The Global Catalogue of Microorganisms (GCM) 10K type strain sequencing project: providing services to taxonomists for standard genome sequencing and annotation.</title>
        <authorList>
            <consortium name="The Broad Institute Genomics Platform"/>
            <consortium name="The Broad Institute Genome Sequencing Center for Infectious Disease"/>
            <person name="Wu L."/>
            <person name="Ma J."/>
        </authorList>
    </citation>
    <scope>NUCLEOTIDE SEQUENCE [LARGE SCALE GENOMIC DNA]</scope>
    <source>
        <strain evidence="8">WYCCWR 12678</strain>
    </source>
</reference>
<evidence type="ECO:0000256" key="4">
    <source>
        <dbReference type="ARBA" id="ARBA00023136"/>
    </source>
</evidence>
<feature type="transmembrane region" description="Helical" evidence="6">
    <location>
        <begin position="149"/>
        <end position="168"/>
    </location>
</feature>
<dbReference type="InterPro" id="IPR001733">
    <property type="entry name" value="Peptidase_S26B"/>
</dbReference>
<sequence length="182" mass="20046">MKVKKWISRITTGVLSTILLMTLTMTVSARFYGGIPKIFGYELLTVLSGSMEPSIHTGSIIAIRPTGDPTNFQVGEVITYRSLEEKNSLITHRILEVKGSGPQVEYVTKGDNNASQDPKPISAANVVGQFANFSIPLLGYVFTFAKSKFGIISLLVVPGMLLIIWQMLNLWRTIVQEPSQNV</sequence>
<comment type="subcellular location">
    <subcellularLocation>
        <location evidence="1">Membrane</location>
    </subcellularLocation>
</comment>
<evidence type="ECO:0000256" key="5">
    <source>
        <dbReference type="NCBIfam" id="TIGR02228"/>
    </source>
</evidence>
<organism evidence="7 8">
    <name type="scientific">Effusibacillus consociatus</name>
    <dbReference type="NCBI Taxonomy" id="1117041"/>
    <lineage>
        <taxon>Bacteria</taxon>
        <taxon>Bacillati</taxon>
        <taxon>Bacillota</taxon>
        <taxon>Bacilli</taxon>
        <taxon>Bacillales</taxon>
        <taxon>Alicyclobacillaceae</taxon>
        <taxon>Effusibacillus</taxon>
    </lineage>
</organism>
<keyword evidence="2 6" id="KW-0812">Transmembrane</keyword>
<dbReference type="NCBIfam" id="TIGR02228">
    <property type="entry name" value="sigpep_I_arch"/>
    <property type="match status" value="1"/>
</dbReference>
<evidence type="ECO:0000256" key="3">
    <source>
        <dbReference type="ARBA" id="ARBA00022989"/>
    </source>
</evidence>
<dbReference type="RefSeq" id="WP_380024408.1">
    <property type="nucleotide sequence ID" value="NZ_JBHSHC010000022.1"/>
</dbReference>
<comment type="caution">
    <text evidence="7">The sequence shown here is derived from an EMBL/GenBank/DDBJ whole genome shotgun (WGS) entry which is preliminary data.</text>
</comment>
<dbReference type="InterPro" id="IPR036286">
    <property type="entry name" value="LexA/Signal_pep-like_sf"/>
</dbReference>
<dbReference type="EMBL" id="JBHSHC010000022">
    <property type="protein sequence ID" value="MFC4766515.1"/>
    <property type="molecule type" value="Genomic_DNA"/>
</dbReference>
<dbReference type="NCBIfam" id="NF046067">
    <property type="entry name" value="SigPepSipWBacil"/>
    <property type="match status" value="1"/>
</dbReference>
<gene>
    <name evidence="7" type="primary">sipW</name>
    <name evidence="7" type="ORF">ACFO8Q_03845</name>
</gene>
<dbReference type="EC" id="3.4.21.89" evidence="5"/>
<dbReference type="SUPFAM" id="SSF51306">
    <property type="entry name" value="LexA/Signal peptidase"/>
    <property type="match status" value="1"/>
</dbReference>
<dbReference type="PANTHER" id="PTHR10806:SF6">
    <property type="entry name" value="SIGNAL PEPTIDASE COMPLEX CATALYTIC SUBUNIT SEC11"/>
    <property type="match status" value="1"/>
</dbReference>
<dbReference type="PANTHER" id="PTHR10806">
    <property type="entry name" value="SIGNAL PEPTIDASE COMPLEX CATALYTIC SUBUNIT SEC11"/>
    <property type="match status" value="1"/>
</dbReference>
<dbReference type="PRINTS" id="PR00728">
    <property type="entry name" value="SIGNALPTASE"/>
</dbReference>
<evidence type="ECO:0000313" key="7">
    <source>
        <dbReference type="EMBL" id="MFC4766515.1"/>
    </source>
</evidence>
<proteinExistence type="predicted"/>
<evidence type="ECO:0000256" key="2">
    <source>
        <dbReference type="ARBA" id="ARBA00022692"/>
    </source>
</evidence>
<dbReference type="Gene3D" id="2.10.109.10">
    <property type="entry name" value="Umud Fragment, subunit A"/>
    <property type="match status" value="1"/>
</dbReference>
<evidence type="ECO:0000313" key="8">
    <source>
        <dbReference type="Proteomes" id="UP001596002"/>
    </source>
</evidence>
<accession>A0ABV9PWW1</accession>
<dbReference type="InterPro" id="IPR019533">
    <property type="entry name" value="Peptidase_S26"/>
</dbReference>
<keyword evidence="7" id="KW-0378">Hydrolase</keyword>
<dbReference type="CDD" id="cd06530">
    <property type="entry name" value="S26_SPase_I"/>
    <property type="match status" value="1"/>
</dbReference>
<keyword evidence="4 6" id="KW-0472">Membrane</keyword>
<dbReference type="Proteomes" id="UP001596002">
    <property type="component" value="Unassembled WGS sequence"/>
</dbReference>